<organism evidence="3">
    <name type="scientific">Anopheles darlingi</name>
    <name type="common">Mosquito</name>
    <dbReference type="NCBI Taxonomy" id="43151"/>
    <lineage>
        <taxon>Eukaryota</taxon>
        <taxon>Metazoa</taxon>
        <taxon>Ecdysozoa</taxon>
        <taxon>Arthropoda</taxon>
        <taxon>Hexapoda</taxon>
        <taxon>Insecta</taxon>
        <taxon>Pterygota</taxon>
        <taxon>Neoptera</taxon>
        <taxon>Endopterygota</taxon>
        <taxon>Diptera</taxon>
        <taxon>Nematocera</taxon>
        <taxon>Culicoidea</taxon>
        <taxon>Culicidae</taxon>
        <taxon>Anophelinae</taxon>
        <taxon>Anopheles</taxon>
    </lineage>
</organism>
<evidence type="ECO:0000256" key="1">
    <source>
        <dbReference type="SAM" id="MobiDB-lite"/>
    </source>
</evidence>
<accession>A0A2M4D292</accession>
<keyword evidence="2" id="KW-0732">Signal</keyword>
<reference evidence="3" key="1">
    <citation type="submission" date="2018-01" db="EMBL/GenBank/DDBJ databases">
        <title>An insight into the sialome of Amazonian anophelines.</title>
        <authorList>
            <person name="Ribeiro J.M."/>
            <person name="Scarpassa V."/>
            <person name="Calvo E."/>
        </authorList>
    </citation>
    <scope>NUCLEOTIDE SEQUENCE</scope>
</reference>
<feature type="signal peptide" evidence="2">
    <location>
        <begin position="1"/>
        <end position="17"/>
    </location>
</feature>
<evidence type="ECO:0000313" key="3">
    <source>
        <dbReference type="EMBL" id="MBW71692.1"/>
    </source>
</evidence>
<sequence>MWCVCVCVCVCVLRSKGRSTEGQIASSDLHSFRLTKKEHRLLFYYVLDSISMPRCLSSTQSGTVNERGGLGPCPSADGRRSGAGG</sequence>
<proteinExistence type="predicted"/>
<feature type="chain" id="PRO_5014921590" evidence="2">
    <location>
        <begin position="18"/>
        <end position="85"/>
    </location>
</feature>
<dbReference type="EMBL" id="GGFL01007514">
    <property type="protein sequence ID" value="MBW71692.1"/>
    <property type="molecule type" value="Transcribed_RNA"/>
</dbReference>
<dbReference type="AlphaFoldDB" id="A0A2M4D292"/>
<name>A0A2M4D292_ANODA</name>
<evidence type="ECO:0000256" key="2">
    <source>
        <dbReference type="SAM" id="SignalP"/>
    </source>
</evidence>
<protein>
    <submittedName>
        <fullName evidence="3">Putative secreted protein</fullName>
    </submittedName>
</protein>
<feature type="region of interest" description="Disordered" evidence="1">
    <location>
        <begin position="58"/>
        <end position="85"/>
    </location>
</feature>